<dbReference type="PANTHER" id="PTHR46177:SF1">
    <property type="entry name" value="INTEGRASE CATALYTIC DOMAIN-CONTAINING PROTEIN"/>
    <property type="match status" value="1"/>
</dbReference>
<evidence type="ECO:0000313" key="3">
    <source>
        <dbReference type="RefSeq" id="XP_002735069.1"/>
    </source>
</evidence>
<evidence type="ECO:0000259" key="1">
    <source>
        <dbReference type="Pfam" id="PF24764"/>
    </source>
</evidence>
<dbReference type="PANTHER" id="PTHR46177">
    <property type="entry name" value="INTEGRASE CATALYTIC DOMAIN-CONTAINING PROTEIN"/>
    <property type="match status" value="1"/>
</dbReference>
<protein>
    <submittedName>
        <fullName evidence="3">Uncharacterized protein LOC100370556</fullName>
    </submittedName>
</protein>
<reference evidence="3" key="1">
    <citation type="submission" date="2025-08" db="UniProtKB">
        <authorList>
            <consortium name="RefSeq"/>
        </authorList>
    </citation>
    <scope>IDENTIFICATION</scope>
    <source>
        <tissue evidence="3">Testes</tissue>
    </source>
</reference>
<proteinExistence type="predicted"/>
<organism evidence="2 3">
    <name type="scientific">Saccoglossus kowalevskii</name>
    <name type="common">Acorn worm</name>
    <dbReference type="NCBI Taxonomy" id="10224"/>
    <lineage>
        <taxon>Eukaryota</taxon>
        <taxon>Metazoa</taxon>
        <taxon>Hemichordata</taxon>
        <taxon>Enteropneusta</taxon>
        <taxon>Harrimaniidae</taxon>
        <taxon>Saccoglossus</taxon>
    </lineage>
</organism>
<dbReference type="InterPro" id="IPR058913">
    <property type="entry name" value="Integrase_dom_put"/>
</dbReference>
<feature type="domain" description="Integrase core" evidence="1">
    <location>
        <begin position="123"/>
        <end position="251"/>
    </location>
</feature>
<gene>
    <name evidence="3" type="primary">LOC100370556</name>
</gene>
<dbReference type="GeneID" id="100370556"/>
<evidence type="ECO:0000313" key="2">
    <source>
        <dbReference type="Proteomes" id="UP000694865"/>
    </source>
</evidence>
<accession>A0ABM0GQH3</accession>
<sequence>MEDYLRTLVERGKDNMTLLLYLQKDYCVSWSLSTLKRRLKDWNIKRHGEYTPDNVRRAVQKELQTARKLVGIKRMYQRLRQHHHMLVKRDQVEAIMVEQNYSAMLKRRCGRLQIGERRRFFSKGPNWSWHLDGYDKLLGYKRNKFPFAVHGCIDSFSRKILWMRVHLSNKSPNRIALYFWETVIAENVYPRRTRSDAGTEVGLLAQCQMFLHRNTDVKDVHVYGSSITNQCIESWWAQLRKYNAQYWIDEFK</sequence>
<dbReference type="Proteomes" id="UP000694865">
    <property type="component" value="Unplaced"/>
</dbReference>
<dbReference type="Pfam" id="PF24764">
    <property type="entry name" value="rva_4"/>
    <property type="match status" value="1"/>
</dbReference>
<keyword evidence="2" id="KW-1185">Reference proteome</keyword>
<feature type="non-terminal residue" evidence="3">
    <location>
        <position position="252"/>
    </location>
</feature>
<dbReference type="RefSeq" id="XP_002735069.1">
    <property type="nucleotide sequence ID" value="XM_002735023.2"/>
</dbReference>
<name>A0ABM0GQH3_SACKO</name>